<feature type="modified residue" description="Phosphohistidine" evidence="2">
    <location>
        <position position="65"/>
    </location>
</feature>
<sequence>MSDLGFTQQDSGFCNLDYLMVNLGRNEATTMRLVGLFLENYPALSERLNLALEAGDSVALLDALHNIRSSCVLFSGHRCVDLAKAFEESVRDHMDKAPSSDVLSDWKLMAESLIACMHCMASEMKVFLAGRHG</sequence>
<dbReference type="SUPFAM" id="SSF47226">
    <property type="entry name" value="Histidine-containing phosphotransfer domain, HPT domain"/>
    <property type="match status" value="1"/>
</dbReference>
<keyword evidence="1" id="KW-0902">Two-component regulatory system</keyword>
<proteinExistence type="predicted"/>
<feature type="domain" description="HPt" evidence="3">
    <location>
        <begin position="26"/>
        <end position="131"/>
    </location>
</feature>
<dbReference type="EMBL" id="JAKLTN010000002">
    <property type="protein sequence ID" value="MCG2577694.1"/>
    <property type="molecule type" value="Genomic_DNA"/>
</dbReference>
<keyword evidence="5" id="KW-1185">Reference proteome</keyword>
<evidence type="ECO:0000313" key="5">
    <source>
        <dbReference type="Proteomes" id="UP001165384"/>
    </source>
</evidence>
<dbReference type="InterPro" id="IPR008207">
    <property type="entry name" value="Sig_transdc_His_kin_Hpt_dom"/>
</dbReference>
<accession>A0ABS9K3E1</accession>
<keyword evidence="2" id="KW-0597">Phosphoprotein</keyword>
<reference evidence="4" key="1">
    <citation type="submission" date="2022-01" db="EMBL/GenBank/DDBJ databases">
        <authorList>
            <person name="Jo J.-H."/>
            <person name="Im W.-T."/>
        </authorList>
    </citation>
    <scope>NUCLEOTIDE SEQUENCE</scope>
    <source>
        <strain evidence="4">XY25</strain>
    </source>
</reference>
<evidence type="ECO:0000256" key="1">
    <source>
        <dbReference type="ARBA" id="ARBA00023012"/>
    </source>
</evidence>
<dbReference type="Proteomes" id="UP001165384">
    <property type="component" value="Unassembled WGS sequence"/>
</dbReference>
<dbReference type="PROSITE" id="PS50894">
    <property type="entry name" value="HPT"/>
    <property type="match status" value="1"/>
</dbReference>
<evidence type="ECO:0000256" key="2">
    <source>
        <dbReference type="PROSITE-ProRule" id="PRU00110"/>
    </source>
</evidence>
<dbReference type="Gene3D" id="1.20.120.160">
    <property type="entry name" value="HPT domain"/>
    <property type="match status" value="1"/>
</dbReference>
<name>A0ABS9K3E1_9RHOO</name>
<dbReference type="Pfam" id="PF01627">
    <property type="entry name" value="Hpt"/>
    <property type="match status" value="1"/>
</dbReference>
<organism evidence="4 5">
    <name type="scientific">Dechloromonas hankyongensis</name>
    <dbReference type="NCBI Taxonomy" id="2908002"/>
    <lineage>
        <taxon>Bacteria</taxon>
        <taxon>Pseudomonadati</taxon>
        <taxon>Pseudomonadota</taxon>
        <taxon>Betaproteobacteria</taxon>
        <taxon>Rhodocyclales</taxon>
        <taxon>Azonexaceae</taxon>
        <taxon>Dechloromonas</taxon>
    </lineage>
</organism>
<evidence type="ECO:0000259" key="3">
    <source>
        <dbReference type="PROSITE" id="PS50894"/>
    </source>
</evidence>
<gene>
    <name evidence="4" type="ORF">LZ012_11885</name>
</gene>
<dbReference type="RefSeq" id="WP_275711026.1">
    <property type="nucleotide sequence ID" value="NZ_JAKLTN010000002.1"/>
</dbReference>
<dbReference type="InterPro" id="IPR036641">
    <property type="entry name" value="HPT_dom_sf"/>
</dbReference>
<protein>
    <submittedName>
        <fullName evidence="4">Hpt domain-containing protein</fullName>
    </submittedName>
</protein>
<comment type="caution">
    <text evidence="4">The sequence shown here is derived from an EMBL/GenBank/DDBJ whole genome shotgun (WGS) entry which is preliminary data.</text>
</comment>
<evidence type="ECO:0000313" key="4">
    <source>
        <dbReference type="EMBL" id="MCG2577694.1"/>
    </source>
</evidence>